<dbReference type="OrthoDB" id="1929483at2"/>
<name>A0A6I1MRB3_9CLOT</name>
<dbReference type="Proteomes" id="UP000430345">
    <property type="component" value="Unassembled WGS sequence"/>
</dbReference>
<keyword evidence="2" id="KW-1185">Reference proteome</keyword>
<proteinExistence type="predicted"/>
<dbReference type="EMBL" id="WHJC01000023">
    <property type="protein sequence ID" value="MPQ42829.1"/>
    <property type="molecule type" value="Genomic_DNA"/>
</dbReference>
<sequence length="201" mass="23858">MENILSLDMSNICFKGSTLDVGNDNYGVIYNILKNYSDEISVDYYEDNLEENYKYDNGVMFFSLSQISSNLEKEKIIEEIWYNLKFGGILYIWDREKKQKEIAKDKINVLLPNGRKKEFNFNNLSPFIDFTENTLEKVLEKYFEIQETKVCDKIIYIKAIRRGSIKDENTINSSKFKIYSQQFSSEIFKSIYKGLKFPRRH</sequence>
<comment type="caution">
    <text evidence="1">The sequence shown here is derived from an EMBL/GenBank/DDBJ whole genome shotgun (WGS) entry which is preliminary data.</text>
</comment>
<dbReference type="AlphaFoldDB" id="A0A6I1MRB3"/>
<protein>
    <recommendedName>
        <fullName evidence="3">Class I SAM-dependent methyltransferase</fullName>
    </recommendedName>
</protein>
<evidence type="ECO:0000313" key="1">
    <source>
        <dbReference type="EMBL" id="MPQ42829.1"/>
    </source>
</evidence>
<dbReference type="RefSeq" id="WP_152887803.1">
    <property type="nucleotide sequence ID" value="NZ_WHJC01000023.1"/>
</dbReference>
<accession>A0A6I1MRB3</accession>
<organism evidence="1 2">
    <name type="scientific">Clostridium tarantellae</name>
    <dbReference type="NCBI Taxonomy" id="39493"/>
    <lineage>
        <taxon>Bacteria</taxon>
        <taxon>Bacillati</taxon>
        <taxon>Bacillota</taxon>
        <taxon>Clostridia</taxon>
        <taxon>Eubacteriales</taxon>
        <taxon>Clostridiaceae</taxon>
        <taxon>Clostridium</taxon>
    </lineage>
</organism>
<evidence type="ECO:0000313" key="2">
    <source>
        <dbReference type="Proteomes" id="UP000430345"/>
    </source>
</evidence>
<gene>
    <name evidence="1" type="ORF">GBZ86_03555</name>
</gene>
<evidence type="ECO:0008006" key="3">
    <source>
        <dbReference type="Google" id="ProtNLM"/>
    </source>
</evidence>
<reference evidence="1 2" key="1">
    <citation type="submission" date="2019-10" db="EMBL/GenBank/DDBJ databases">
        <title>The Genome Sequence of Clostridium tarantellae Isolated from Fish Brain.</title>
        <authorList>
            <person name="Bano L."/>
            <person name="Kiel M."/>
            <person name="Sales G."/>
            <person name="Doxey A.C."/>
            <person name="Mansfield M.J."/>
            <person name="Schiavone M."/>
            <person name="Rossetto O."/>
            <person name="Pirazzini M."/>
            <person name="Dobrindt U."/>
            <person name="Montecucco C."/>
        </authorList>
    </citation>
    <scope>NUCLEOTIDE SEQUENCE [LARGE SCALE GENOMIC DNA]</scope>
    <source>
        <strain evidence="1 2">DSM 3997</strain>
    </source>
</reference>